<accession>A0AAW0LU17</accession>
<dbReference type="PANTHER" id="PTHR47074:SF48">
    <property type="entry name" value="POLYNUCLEOTIDYL TRANSFERASE, RIBONUCLEASE H-LIKE SUPERFAMILY PROTEIN"/>
    <property type="match status" value="1"/>
</dbReference>
<comment type="caution">
    <text evidence="2">The sequence shown here is derived from an EMBL/GenBank/DDBJ whole genome shotgun (WGS) entry which is preliminary data.</text>
</comment>
<dbReference type="Pfam" id="PF13456">
    <property type="entry name" value="RVT_3"/>
    <property type="match status" value="1"/>
</dbReference>
<evidence type="ECO:0000259" key="1">
    <source>
        <dbReference type="Pfam" id="PF13456"/>
    </source>
</evidence>
<dbReference type="AlphaFoldDB" id="A0AAW0LU17"/>
<name>A0AAW0LU17_QUESU</name>
<dbReference type="PANTHER" id="PTHR47074">
    <property type="entry name" value="BNAC02G40300D PROTEIN"/>
    <property type="match status" value="1"/>
</dbReference>
<organism evidence="2 3">
    <name type="scientific">Quercus suber</name>
    <name type="common">Cork oak</name>
    <dbReference type="NCBI Taxonomy" id="58331"/>
    <lineage>
        <taxon>Eukaryota</taxon>
        <taxon>Viridiplantae</taxon>
        <taxon>Streptophyta</taxon>
        <taxon>Embryophyta</taxon>
        <taxon>Tracheophyta</taxon>
        <taxon>Spermatophyta</taxon>
        <taxon>Magnoliopsida</taxon>
        <taxon>eudicotyledons</taxon>
        <taxon>Gunneridae</taxon>
        <taxon>Pentapetalae</taxon>
        <taxon>rosids</taxon>
        <taxon>fabids</taxon>
        <taxon>Fagales</taxon>
        <taxon>Fagaceae</taxon>
        <taxon>Quercus</taxon>
    </lineage>
</organism>
<dbReference type="InterPro" id="IPR036397">
    <property type="entry name" value="RNaseH_sf"/>
</dbReference>
<proteinExistence type="predicted"/>
<feature type="domain" description="RNase H type-1" evidence="1">
    <location>
        <begin position="93"/>
        <end position="186"/>
    </location>
</feature>
<gene>
    <name evidence="2" type="ORF">CFP56_034095</name>
</gene>
<dbReference type="GO" id="GO:0003676">
    <property type="term" value="F:nucleic acid binding"/>
    <property type="evidence" value="ECO:0007669"/>
    <property type="project" value="InterPro"/>
</dbReference>
<dbReference type="SUPFAM" id="SSF53098">
    <property type="entry name" value="Ribonuclease H-like"/>
    <property type="match status" value="1"/>
</dbReference>
<dbReference type="InterPro" id="IPR002156">
    <property type="entry name" value="RNaseH_domain"/>
</dbReference>
<dbReference type="Gene3D" id="3.30.420.10">
    <property type="entry name" value="Ribonuclease H-like superfamily/Ribonuclease H"/>
    <property type="match status" value="1"/>
</dbReference>
<dbReference type="InterPro" id="IPR044730">
    <property type="entry name" value="RNase_H-like_dom_plant"/>
</dbReference>
<evidence type="ECO:0000313" key="3">
    <source>
        <dbReference type="Proteomes" id="UP000237347"/>
    </source>
</evidence>
<dbReference type="EMBL" id="PKMF04000060">
    <property type="protein sequence ID" value="KAK7853926.1"/>
    <property type="molecule type" value="Genomic_DNA"/>
</dbReference>
<dbReference type="GO" id="GO:0004523">
    <property type="term" value="F:RNA-DNA hybrid ribonuclease activity"/>
    <property type="evidence" value="ECO:0007669"/>
    <property type="project" value="InterPro"/>
</dbReference>
<dbReference type="InterPro" id="IPR052929">
    <property type="entry name" value="RNase_H-like_EbsB-rel"/>
</dbReference>
<dbReference type="Proteomes" id="UP000237347">
    <property type="component" value="Unassembled WGS sequence"/>
</dbReference>
<reference evidence="2 3" key="1">
    <citation type="journal article" date="2018" name="Sci. Data">
        <title>The draft genome sequence of cork oak.</title>
        <authorList>
            <person name="Ramos A.M."/>
            <person name="Usie A."/>
            <person name="Barbosa P."/>
            <person name="Barros P.M."/>
            <person name="Capote T."/>
            <person name="Chaves I."/>
            <person name="Simoes F."/>
            <person name="Abreu I."/>
            <person name="Carrasquinho I."/>
            <person name="Faro C."/>
            <person name="Guimaraes J.B."/>
            <person name="Mendonca D."/>
            <person name="Nobrega F."/>
            <person name="Rodrigues L."/>
            <person name="Saibo N.J.M."/>
            <person name="Varela M.C."/>
            <person name="Egas C."/>
            <person name="Matos J."/>
            <person name="Miguel C.M."/>
            <person name="Oliveira M.M."/>
            <person name="Ricardo C.P."/>
            <person name="Goncalves S."/>
        </authorList>
    </citation>
    <scope>NUCLEOTIDE SEQUENCE [LARGE SCALE GENOMIC DNA]</scope>
    <source>
        <strain evidence="3">cv. HL8</strain>
    </source>
</reference>
<keyword evidence="3" id="KW-1185">Reference proteome</keyword>
<evidence type="ECO:0000313" key="2">
    <source>
        <dbReference type="EMBL" id="KAK7853926.1"/>
    </source>
</evidence>
<dbReference type="CDD" id="cd06222">
    <property type="entry name" value="RNase_H_like"/>
    <property type="match status" value="1"/>
</dbReference>
<sequence length="191" mass="20559">MWLSDGGSSLTVKDSWGLSFPEASMAMVAVSQIWTRRNKLRVGEAVAPLCLINQLASASLQEFQQSSLNPPKAPSLPKVTKWLPPPLNWVKINFDGATFSDSSSAGLEAIIQNDLGLVMATFTQQISLPTSVEMVEVLAAQDALCFAKDLGFNKIIMEGDSKIIIKALISDGISSSSFGHIVKDIKVCCNN</sequence>
<protein>
    <recommendedName>
        <fullName evidence="1">RNase H type-1 domain-containing protein</fullName>
    </recommendedName>
</protein>
<dbReference type="InterPro" id="IPR012337">
    <property type="entry name" value="RNaseH-like_sf"/>
</dbReference>